<evidence type="ECO:0000313" key="3">
    <source>
        <dbReference type="Proteomes" id="UP000713479"/>
    </source>
</evidence>
<protein>
    <recommendedName>
        <fullName evidence="4">PIN domain-containing protein</fullName>
    </recommendedName>
</protein>
<keyword evidence="1" id="KW-0175">Coiled coil</keyword>
<accession>A0A8T3VGB2</accession>
<dbReference type="Proteomes" id="UP000713479">
    <property type="component" value="Unassembled WGS sequence"/>
</dbReference>
<dbReference type="Gene3D" id="3.40.50.1010">
    <property type="entry name" value="5'-nuclease"/>
    <property type="match status" value="1"/>
</dbReference>
<dbReference type="InterPro" id="IPR029060">
    <property type="entry name" value="PIN-like_dom_sf"/>
</dbReference>
<organism evidence="2 3">
    <name type="scientific">Methanobrevibacter millerae</name>
    <dbReference type="NCBI Taxonomy" id="230361"/>
    <lineage>
        <taxon>Archaea</taxon>
        <taxon>Methanobacteriati</taxon>
        <taxon>Methanobacteriota</taxon>
        <taxon>Methanomada group</taxon>
        <taxon>Methanobacteria</taxon>
        <taxon>Methanobacteriales</taxon>
        <taxon>Methanobacteriaceae</taxon>
        <taxon>Methanobrevibacter</taxon>
    </lineage>
</organism>
<dbReference type="EMBL" id="SUTF01000003">
    <property type="protein sequence ID" value="MBE6510253.1"/>
    <property type="molecule type" value="Genomic_DNA"/>
</dbReference>
<reference evidence="2" key="1">
    <citation type="submission" date="2019-04" db="EMBL/GenBank/DDBJ databases">
        <title>Evolution of Biomass-Degrading Anaerobic Consortia Revealed by Metagenomics.</title>
        <authorList>
            <person name="Peng X."/>
        </authorList>
    </citation>
    <scope>NUCLEOTIDE SEQUENCE</scope>
    <source>
        <strain evidence="2">SIG13</strain>
    </source>
</reference>
<gene>
    <name evidence="2" type="ORF">E7Z74_03155</name>
</gene>
<name>A0A8T3VGB2_9EURY</name>
<evidence type="ECO:0008006" key="4">
    <source>
        <dbReference type="Google" id="ProtNLM"/>
    </source>
</evidence>
<evidence type="ECO:0000313" key="2">
    <source>
        <dbReference type="EMBL" id="MBE6510253.1"/>
    </source>
</evidence>
<evidence type="ECO:0000256" key="1">
    <source>
        <dbReference type="SAM" id="Coils"/>
    </source>
</evidence>
<dbReference type="SUPFAM" id="SSF88723">
    <property type="entry name" value="PIN domain-like"/>
    <property type="match status" value="1"/>
</dbReference>
<comment type="caution">
    <text evidence="2">The sequence shown here is derived from an EMBL/GenBank/DDBJ whole genome shotgun (WGS) entry which is preliminary data.</text>
</comment>
<proteinExistence type="predicted"/>
<dbReference type="AlphaFoldDB" id="A0A8T3VGB2"/>
<feature type="coiled-coil region" evidence="1">
    <location>
        <begin position="126"/>
        <end position="153"/>
    </location>
</feature>
<sequence length="234" mass="27800">MFEINCHFLDTNVILSMILPNDNLHENTIQYFKKKYKRYLSDTVINESKRVIFKLKRIALKIISYVKLNILENSIDLLNVDTFLFRIKQNFIAQYPNSDFPEGIKMKKFISIVNQFFIEYNDDFQYSIISNDINNLEELYENIKNDYKIILKNLMKLFKKFICISFINKRKFTNALINIGIHRADAFILEEFFQLSESLHELIMFITFDKDILNLSNEINDIFPSSVLIGTLND</sequence>